<feature type="non-terminal residue" evidence="3">
    <location>
        <position position="267"/>
    </location>
</feature>
<dbReference type="PANTHER" id="PTHR33236">
    <property type="entry name" value="INTRAFLAGELLAR TRANSPORT PROTEIN 122 FAMILY PROTEIN-RELATED"/>
    <property type="match status" value="1"/>
</dbReference>
<dbReference type="Pfam" id="PF26080">
    <property type="entry name" value="CUB_animal"/>
    <property type="match status" value="1"/>
</dbReference>
<name>A0A553N9P9_TIGCA</name>
<evidence type="ECO:0000259" key="2">
    <source>
        <dbReference type="Pfam" id="PF26080"/>
    </source>
</evidence>
<evidence type="ECO:0000256" key="1">
    <source>
        <dbReference type="SAM" id="SignalP"/>
    </source>
</evidence>
<evidence type="ECO:0000313" key="3">
    <source>
        <dbReference type="EMBL" id="TRY62166.1"/>
    </source>
</evidence>
<dbReference type="InterPro" id="IPR058698">
    <property type="entry name" value="CUB_metazoa"/>
</dbReference>
<dbReference type="AlphaFoldDB" id="A0A553N9P9"/>
<organism evidence="3 4">
    <name type="scientific">Tigriopus californicus</name>
    <name type="common">Marine copepod</name>
    <dbReference type="NCBI Taxonomy" id="6832"/>
    <lineage>
        <taxon>Eukaryota</taxon>
        <taxon>Metazoa</taxon>
        <taxon>Ecdysozoa</taxon>
        <taxon>Arthropoda</taxon>
        <taxon>Crustacea</taxon>
        <taxon>Multicrustacea</taxon>
        <taxon>Hexanauplia</taxon>
        <taxon>Copepoda</taxon>
        <taxon>Harpacticoida</taxon>
        <taxon>Harpacticidae</taxon>
        <taxon>Tigriopus</taxon>
    </lineage>
</organism>
<dbReference type="OMA" id="NCTYLEQ"/>
<dbReference type="STRING" id="6832.A0A553N9P9"/>
<keyword evidence="1" id="KW-0732">Signal</keyword>
<evidence type="ECO:0000313" key="4">
    <source>
        <dbReference type="Proteomes" id="UP000318571"/>
    </source>
</evidence>
<gene>
    <name evidence="3" type="ORF">TCAL_13661</name>
</gene>
<feature type="chain" id="PRO_5021730211" description="CUB domain-containing protein" evidence="1">
    <location>
        <begin position="23"/>
        <end position="267"/>
    </location>
</feature>
<accession>A0A553N9P9</accession>
<comment type="caution">
    <text evidence="3">The sequence shown here is derived from an EMBL/GenBank/DDBJ whole genome shotgun (WGS) entry which is preliminary data.</text>
</comment>
<keyword evidence="4" id="KW-1185">Reference proteome</keyword>
<dbReference type="EMBL" id="VCGU01000459">
    <property type="protein sequence ID" value="TRY62166.1"/>
    <property type="molecule type" value="Genomic_DNA"/>
</dbReference>
<protein>
    <recommendedName>
        <fullName evidence="2">CUB domain-containing protein</fullName>
    </recommendedName>
</protein>
<feature type="signal peptide" evidence="1">
    <location>
        <begin position="1"/>
        <end position="22"/>
    </location>
</feature>
<dbReference type="Proteomes" id="UP000318571">
    <property type="component" value="Chromosome 8"/>
</dbReference>
<proteinExistence type="predicted"/>
<reference evidence="3 4" key="1">
    <citation type="journal article" date="2018" name="Nat. Ecol. Evol.">
        <title>Genomic signatures of mitonuclear coevolution across populations of Tigriopus californicus.</title>
        <authorList>
            <person name="Barreto F.S."/>
            <person name="Watson E.T."/>
            <person name="Lima T.G."/>
            <person name="Willett C.S."/>
            <person name="Edmands S."/>
            <person name="Li W."/>
            <person name="Burton R.S."/>
        </authorList>
    </citation>
    <scope>NUCLEOTIDE SEQUENCE [LARGE SCALE GENOMIC DNA]</scope>
    <source>
        <strain evidence="3 4">San Diego</strain>
    </source>
</reference>
<feature type="domain" description="CUB" evidence="2">
    <location>
        <begin position="173"/>
        <end position="266"/>
    </location>
</feature>
<sequence>MSSWLTILALVFGFCTVEVVLTSPNNTRSGKVSLSCGGVSSENCTYLEQSGSSNPVSNPCTFKICKCSSNICRIRLDFTSFSIAGPTVGTASTRAQIINGGSIGDCTTDTFSVTAPEGMSSPVICGFNTGQHMILDASDGCHQAAFDFSGTGTTRQFEIKVTQYACGDENGGPNGCLQYFTGNTGTFASFNFPTSSSSISSTVTHLSSQCYTMCFRQELGKCAICFSTVIVGTGTAIDQGSFGLSTAVPGTDPTGLQDTGCVEDYLQ</sequence>
<dbReference type="PANTHER" id="PTHR33236:SF11">
    <property type="entry name" value="CUB DOMAIN-CONTAINING PROTEIN"/>
    <property type="match status" value="1"/>
</dbReference>